<proteinExistence type="predicted"/>
<dbReference type="EMBL" id="JAUSUT010000001">
    <property type="protein sequence ID" value="MDQ0381081.1"/>
    <property type="molecule type" value="Genomic_DNA"/>
</dbReference>
<dbReference type="RefSeq" id="WP_306995466.1">
    <property type="nucleotide sequence ID" value="NZ_JAUSUT010000001.1"/>
</dbReference>
<accession>A0ABU0F1P4</accession>
<dbReference type="Proteomes" id="UP001229651">
    <property type="component" value="Unassembled WGS sequence"/>
</dbReference>
<dbReference type="PROSITE" id="PS51257">
    <property type="entry name" value="PROKAR_LIPOPROTEIN"/>
    <property type="match status" value="1"/>
</dbReference>
<evidence type="ECO:0000313" key="3">
    <source>
        <dbReference type="EMBL" id="MDQ0381081.1"/>
    </source>
</evidence>
<keyword evidence="4" id="KW-1185">Reference proteome</keyword>
<evidence type="ECO:0000313" key="4">
    <source>
        <dbReference type="Proteomes" id="UP001229651"/>
    </source>
</evidence>
<sequence>MRSWIGNLSLVCAIAAVAAGCSSTSAPGTPGLAAPTPSSAPGAAVSTTPSKPYLTVTPTLELSDRTTKPGTKLKFGQQAVVPFYSYYDKGLLGITVTVDSAPASDEDIDYLPLTDGDKAKLRGKTFFFVRTKMVDLDGTNFTDVLAPTLSATTRSGGWPGALLGGARADVTGCDSASAAPKDFSTPGAVYEQCQLYFGEPSDPITSLAYTDEPYEQAASRAITWRR</sequence>
<evidence type="ECO:0000256" key="2">
    <source>
        <dbReference type="SAM" id="SignalP"/>
    </source>
</evidence>
<comment type="caution">
    <text evidence="3">The sequence shown here is derived from an EMBL/GenBank/DDBJ whole genome shotgun (WGS) entry which is preliminary data.</text>
</comment>
<feature type="chain" id="PRO_5046234851" description="Lipoprotein" evidence="2">
    <location>
        <begin position="19"/>
        <end position="226"/>
    </location>
</feature>
<evidence type="ECO:0000256" key="1">
    <source>
        <dbReference type="SAM" id="MobiDB-lite"/>
    </source>
</evidence>
<feature type="signal peptide" evidence="2">
    <location>
        <begin position="1"/>
        <end position="18"/>
    </location>
</feature>
<protein>
    <recommendedName>
        <fullName evidence="5">Lipoprotein</fullName>
    </recommendedName>
</protein>
<feature type="region of interest" description="Disordered" evidence="1">
    <location>
        <begin position="26"/>
        <end position="50"/>
    </location>
</feature>
<name>A0ABU0F1P4_9PSEU</name>
<keyword evidence="2" id="KW-0732">Signal</keyword>
<organism evidence="3 4">
    <name type="scientific">Amycolatopsis thermophila</name>
    <dbReference type="NCBI Taxonomy" id="206084"/>
    <lineage>
        <taxon>Bacteria</taxon>
        <taxon>Bacillati</taxon>
        <taxon>Actinomycetota</taxon>
        <taxon>Actinomycetes</taxon>
        <taxon>Pseudonocardiales</taxon>
        <taxon>Pseudonocardiaceae</taxon>
        <taxon>Amycolatopsis</taxon>
    </lineage>
</organism>
<gene>
    <name evidence="3" type="ORF">FB470_005075</name>
</gene>
<reference evidence="3 4" key="1">
    <citation type="submission" date="2023-07" db="EMBL/GenBank/DDBJ databases">
        <title>Sequencing the genomes of 1000 actinobacteria strains.</title>
        <authorList>
            <person name="Klenk H.-P."/>
        </authorList>
    </citation>
    <scope>NUCLEOTIDE SEQUENCE [LARGE SCALE GENOMIC DNA]</scope>
    <source>
        <strain evidence="3 4">DSM 45805</strain>
    </source>
</reference>
<evidence type="ECO:0008006" key="5">
    <source>
        <dbReference type="Google" id="ProtNLM"/>
    </source>
</evidence>